<evidence type="ECO:0000256" key="1">
    <source>
        <dbReference type="SAM" id="Phobius"/>
    </source>
</evidence>
<keyword evidence="1" id="KW-0812">Transmembrane</keyword>
<organism>
    <name type="scientific">Branchiostoma floridae</name>
    <name type="common">Florida lancelet</name>
    <name type="synonym">Amphioxus</name>
    <dbReference type="NCBI Taxonomy" id="7739"/>
    <lineage>
        <taxon>Eukaryota</taxon>
        <taxon>Metazoa</taxon>
        <taxon>Chordata</taxon>
        <taxon>Cephalochordata</taxon>
        <taxon>Leptocardii</taxon>
        <taxon>Amphioxiformes</taxon>
        <taxon>Branchiostomatidae</taxon>
        <taxon>Branchiostoma</taxon>
    </lineage>
</organism>
<dbReference type="AlphaFoldDB" id="C3YWB7"/>
<name>C3YWB7_BRAFL</name>
<reference evidence="2" key="1">
    <citation type="journal article" date="2008" name="Nature">
        <title>The amphioxus genome and the evolution of the chordate karyotype.</title>
        <authorList>
            <consortium name="US DOE Joint Genome Institute (JGI-PGF)"/>
            <person name="Putnam N.H."/>
            <person name="Butts T."/>
            <person name="Ferrier D.E.K."/>
            <person name="Furlong R.F."/>
            <person name="Hellsten U."/>
            <person name="Kawashima T."/>
            <person name="Robinson-Rechavi M."/>
            <person name="Shoguchi E."/>
            <person name="Terry A."/>
            <person name="Yu J.-K."/>
            <person name="Benito-Gutierrez E.L."/>
            <person name="Dubchak I."/>
            <person name="Garcia-Fernandez J."/>
            <person name="Gibson-Brown J.J."/>
            <person name="Grigoriev I.V."/>
            <person name="Horton A.C."/>
            <person name="de Jong P.J."/>
            <person name="Jurka J."/>
            <person name="Kapitonov V.V."/>
            <person name="Kohara Y."/>
            <person name="Kuroki Y."/>
            <person name="Lindquist E."/>
            <person name="Lucas S."/>
            <person name="Osoegawa K."/>
            <person name="Pennacchio L.A."/>
            <person name="Salamov A.A."/>
            <person name="Satou Y."/>
            <person name="Sauka-Spengler T."/>
            <person name="Schmutz J."/>
            <person name="Shin-I T."/>
            <person name="Toyoda A."/>
            <person name="Bronner-Fraser M."/>
            <person name="Fujiyama A."/>
            <person name="Holland L.Z."/>
            <person name="Holland P.W.H."/>
            <person name="Satoh N."/>
            <person name="Rokhsar D.S."/>
        </authorList>
    </citation>
    <scope>NUCLEOTIDE SEQUENCE [LARGE SCALE GENOMIC DNA]</scope>
    <source>
        <strain evidence="2">S238N-H82</strain>
        <tissue evidence="2">Testes</tissue>
    </source>
</reference>
<accession>C3YWB7</accession>
<feature type="transmembrane region" description="Helical" evidence="1">
    <location>
        <begin position="87"/>
        <end position="108"/>
    </location>
</feature>
<keyword evidence="1" id="KW-1133">Transmembrane helix</keyword>
<evidence type="ECO:0000313" key="2">
    <source>
        <dbReference type="EMBL" id="EEN55446.1"/>
    </source>
</evidence>
<dbReference type="InParanoid" id="C3YWB7"/>
<protein>
    <submittedName>
        <fullName evidence="2">Uncharacterized protein</fullName>
    </submittedName>
</protein>
<dbReference type="EMBL" id="GG666560">
    <property type="protein sequence ID" value="EEN55446.1"/>
    <property type="molecule type" value="Genomic_DNA"/>
</dbReference>
<gene>
    <name evidence="2" type="ORF">BRAFLDRAFT_106577</name>
</gene>
<keyword evidence="1" id="KW-0472">Membrane</keyword>
<sequence length="140" mass="16006">MTSSCAEPDTYIDRNWPPDDWPWIPFWSYEPWEPIFTVLKITYYNVQVGENNSYLNQITCVVQGETYHIEVIVTGPAADDAGSQTTLLSISVTSGGVVFLLLIAIFLLHRQYTMMRMRVGTITDPEVCKLGKNLQVYFFL</sequence>
<proteinExistence type="predicted"/>